<protein>
    <submittedName>
        <fullName evidence="1">Uncharacterized protein</fullName>
    </submittedName>
</protein>
<gene>
    <name evidence="1" type="ORF">V1525DRAFT_365629</name>
</gene>
<dbReference type="Proteomes" id="UP001433508">
    <property type="component" value="Unassembled WGS sequence"/>
</dbReference>
<proteinExistence type="predicted"/>
<keyword evidence="2" id="KW-1185">Reference proteome</keyword>
<accession>A0ACC3SVE7</accession>
<reference evidence="2" key="1">
    <citation type="journal article" date="2024" name="Front. Bioeng. Biotechnol.">
        <title>Genome-scale model development and genomic sequencing of the oleaginous clade Lipomyces.</title>
        <authorList>
            <person name="Czajka J.J."/>
            <person name="Han Y."/>
            <person name="Kim J."/>
            <person name="Mondo S.J."/>
            <person name="Hofstad B.A."/>
            <person name="Robles A."/>
            <person name="Haridas S."/>
            <person name="Riley R."/>
            <person name="LaButti K."/>
            <person name="Pangilinan J."/>
            <person name="Andreopoulos W."/>
            <person name="Lipzen A."/>
            <person name="Yan J."/>
            <person name="Wang M."/>
            <person name="Ng V."/>
            <person name="Grigoriev I.V."/>
            <person name="Spatafora J.W."/>
            <person name="Magnuson J.K."/>
            <person name="Baker S.E."/>
            <person name="Pomraning K.R."/>
        </authorList>
    </citation>
    <scope>NUCLEOTIDE SEQUENCE [LARGE SCALE GENOMIC DNA]</scope>
    <source>
        <strain evidence="2">CBS 7786</strain>
    </source>
</reference>
<dbReference type="EMBL" id="MU971430">
    <property type="protein sequence ID" value="KAK9235109.1"/>
    <property type="molecule type" value="Genomic_DNA"/>
</dbReference>
<name>A0ACC3SVE7_LIPKO</name>
<evidence type="ECO:0000313" key="2">
    <source>
        <dbReference type="Proteomes" id="UP001433508"/>
    </source>
</evidence>
<comment type="caution">
    <text evidence="1">The sequence shown here is derived from an EMBL/GenBank/DDBJ whole genome shotgun (WGS) entry which is preliminary data.</text>
</comment>
<evidence type="ECO:0000313" key="1">
    <source>
        <dbReference type="EMBL" id="KAK9235109.1"/>
    </source>
</evidence>
<organism evidence="1 2">
    <name type="scientific">Lipomyces kononenkoae</name>
    <name type="common">Yeast</name>
    <dbReference type="NCBI Taxonomy" id="34357"/>
    <lineage>
        <taxon>Eukaryota</taxon>
        <taxon>Fungi</taxon>
        <taxon>Dikarya</taxon>
        <taxon>Ascomycota</taxon>
        <taxon>Saccharomycotina</taxon>
        <taxon>Lipomycetes</taxon>
        <taxon>Lipomycetales</taxon>
        <taxon>Lipomycetaceae</taxon>
        <taxon>Lipomyces</taxon>
    </lineage>
</organism>
<sequence>MSAGSAARGVFSVLSGKFFVTLPVPNTDLRGQTYIVSGSNTGLGFEATRHLSRLGAEKLIMAVRSIAKGEAAKREILKSTGRDESSIEVWELDMDSYDSVKRFAARVTKILPRVDGVLANAGLLRDVFEMSEDNEQTITVNVVSTFLLFLLLLPKLRESASKFNTHPRFTTVNSALHYMAPLKELEREDGRIFDRLNDPKTSDMAARYPISKLLTLYAVRDFAERLKASSKGSTVVINSANPSFCKSGLLNTTKNAGSFGTKLQEKALARSTEEGSRALVHGVTARPETNGHYLNNCHIQTPSSSVTSAKGVRIQKRFSEELFAKLVKIAPEVSSYV</sequence>